<feature type="region of interest" description="Disordered" evidence="1">
    <location>
        <begin position="63"/>
        <end position="82"/>
    </location>
</feature>
<dbReference type="OrthoDB" id="6711589at2"/>
<evidence type="ECO:0000313" key="3">
    <source>
        <dbReference type="Proteomes" id="UP000242765"/>
    </source>
</evidence>
<dbReference type="AlphaFoldDB" id="A0A1Y3CG79"/>
<gene>
    <name evidence="2" type="ORF">B9T28_09055</name>
</gene>
<reference evidence="2 3" key="1">
    <citation type="submission" date="2017-04" db="EMBL/GenBank/DDBJ databases">
        <title>High diversity of culturable Acinetobacter species in natural soil and water ecosystems.</title>
        <authorList>
            <person name="Nemec A."/>
            <person name="Radolfova-Krizova L."/>
        </authorList>
    </citation>
    <scope>NUCLEOTIDE SEQUENCE [LARGE SCALE GENOMIC DNA]</scope>
    <source>
        <strain evidence="2 3">ANC 4999</strain>
    </source>
</reference>
<sequence>MTVYTLTSSAYAAEAVQKKWYRYYDKNGVANISTSVTPAHIRNGYEVLGSNMQVIQRNHAYNTEQDVKQSNSRASVARQKEQDLKLKRAYGSSKVAESKRNEQFGSIKKQIALQQDQLKQLQADRINFKRQEMEYFRKGSPVPTQLKNNIKYNADNINNTKSTIESLHISYGNTQAYYDDIIQRLKVSE</sequence>
<evidence type="ECO:0000256" key="1">
    <source>
        <dbReference type="SAM" id="MobiDB-lite"/>
    </source>
</evidence>
<dbReference type="EMBL" id="NEGB01000004">
    <property type="protein sequence ID" value="OTG65630.1"/>
    <property type="molecule type" value="Genomic_DNA"/>
</dbReference>
<evidence type="ECO:0000313" key="2">
    <source>
        <dbReference type="EMBL" id="OTG65630.1"/>
    </source>
</evidence>
<feature type="compositionally biased region" description="Polar residues" evidence="1">
    <location>
        <begin position="63"/>
        <end position="74"/>
    </location>
</feature>
<comment type="caution">
    <text evidence="2">The sequence shown here is derived from an EMBL/GenBank/DDBJ whole genome shotgun (WGS) entry which is preliminary data.</text>
</comment>
<dbReference type="Proteomes" id="UP000242765">
    <property type="component" value="Unassembled WGS sequence"/>
</dbReference>
<name>A0A1Y3CG79_9GAMM</name>
<keyword evidence="3" id="KW-1185">Reference proteome</keyword>
<protein>
    <submittedName>
        <fullName evidence="2">Uncharacterized protein</fullName>
    </submittedName>
</protein>
<organism evidence="2 3">
    <name type="scientific">Acinetobacter silvestris</name>
    <dbReference type="NCBI Taxonomy" id="1977882"/>
    <lineage>
        <taxon>Bacteria</taxon>
        <taxon>Pseudomonadati</taxon>
        <taxon>Pseudomonadota</taxon>
        <taxon>Gammaproteobacteria</taxon>
        <taxon>Moraxellales</taxon>
        <taxon>Moraxellaceae</taxon>
        <taxon>Acinetobacter</taxon>
    </lineage>
</organism>
<dbReference type="STRING" id="1977882.B9T28_09055"/>
<accession>A0A1Y3CG79</accession>
<proteinExistence type="predicted"/>